<evidence type="ECO:0000313" key="4">
    <source>
        <dbReference type="Proteomes" id="UP001187192"/>
    </source>
</evidence>
<keyword evidence="4" id="KW-1185">Reference proteome</keyword>
<evidence type="ECO:0000313" key="2">
    <source>
        <dbReference type="EMBL" id="GMN75362.1"/>
    </source>
</evidence>
<evidence type="ECO:0000256" key="1">
    <source>
        <dbReference type="SAM" id="MobiDB-lite"/>
    </source>
</evidence>
<protein>
    <submittedName>
        <fullName evidence="2">Uncharacterized protein</fullName>
    </submittedName>
</protein>
<feature type="region of interest" description="Disordered" evidence="1">
    <location>
        <begin position="56"/>
        <end position="99"/>
    </location>
</feature>
<gene>
    <name evidence="2" type="ORF">TIFTF001_056222</name>
    <name evidence="3" type="ORF">TIFTF001_056223</name>
</gene>
<comment type="caution">
    <text evidence="2">The sequence shown here is derived from an EMBL/GenBank/DDBJ whole genome shotgun (WGS) entry which is preliminary data.</text>
</comment>
<accession>A0AA88EI16</accession>
<dbReference type="Proteomes" id="UP001187192">
    <property type="component" value="Unassembled WGS sequence"/>
</dbReference>
<proteinExistence type="predicted"/>
<name>A0AA88EI16_FICCA</name>
<dbReference type="EMBL" id="BTGU01019986">
    <property type="protein sequence ID" value="GMN75369.1"/>
    <property type="molecule type" value="Genomic_DNA"/>
</dbReference>
<reference evidence="2" key="1">
    <citation type="submission" date="2023-07" db="EMBL/GenBank/DDBJ databases">
        <title>draft genome sequence of fig (Ficus carica).</title>
        <authorList>
            <person name="Takahashi T."/>
            <person name="Nishimura K."/>
        </authorList>
    </citation>
    <scope>NUCLEOTIDE SEQUENCE</scope>
</reference>
<organism evidence="2 4">
    <name type="scientific">Ficus carica</name>
    <name type="common">Common fig</name>
    <dbReference type="NCBI Taxonomy" id="3494"/>
    <lineage>
        <taxon>Eukaryota</taxon>
        <taxon>Viridiplantae</taxon>
        <taxon>Streptophyta</taxon>
        <taxon>Embryophyta</taxon>
        <taxon>Tracheophyta</taxon>
        <taxon>Spermatophyta</taxon>
        <taxon>Magnoliopsida</taxon>
        <taxon>eudicotyledons</taxon>
        <taxon>Gunneridae</taxon>
        <taxon>Pentapetalae</taxon>
        <taxon>rosids</taxon>
        <taxon>fabids</taxon>
        <taxon>Rosales</taxon>
        <taxon>Moraceae</taxon>
        <taxon>Ficeae</taxon>
        <taxon>Ficus</taxon>
    </lineage>
</organism>
<dbReference type="AlphaFoldDB" id="A0AA88EI16"/>
<dbReference type="EMBL" id="BTGU01019985">
    <property type="protein sequence ID" value="GMN75362.1"/>
    <property type="molecule type" value="Genomic_DNA"/>
</dbReference>
<evidence type="ECO:0000313" key="3">
    <source>
        <dbReference type="EMBL" id="GMN75369.1"/>
    </source>
</evidence>
<sequence>MWFKRWEDSVTSEDRRSSNFIITAFCVEDFLLTSSALVTDTEGFRDLESSRLTQAVGSAGDGCSSHGQATRATGGGQKEPSVPGQGSIPQDGSYCHRLP</sequence>